<dbReference type="EMBL" id="PZZP01000001">
    <property type="protein sequence ID" value="PTM59412.1"/>
    <property type="molecule type" value="Genomic_DNA"/>
</dbReference>
<evidence type="ECO:0000313" key="2">
    <source>
        <dbReference type="EMBL" id="PTM59412.1"/>
    </source>
</evidence>
<name>A0A2T4ZC19_9BACL</name>
<keyword evidence="1" id="KW-1133">Transmembrane helix</keyword>
<proteinExistence type="predicted"/>
<evidence type="ECO:0000256" key="1">
    <source>
        <dbReference type="SAM" id="Phobius"/>
    </source>
</evidence>
<dbReference type="Pfam" id="PF04304">
    <property type="entry name" value="DUF454"/>
    <property type="match status" value="1"/>
</dbReference>
<reference evidence="2 3" key="1">
    <citation type="submission" date="2018-04" db="EMBL/GenBank/DDBJ databases">
        <title>Genomic Encyclopedia of Archaeal and Bacterial Type Strains, Phase II (KMG-II): from individual species to whole genera.</title>
        <authorList>
            <person name="Goeker M."/>
        </authorList>
    </citation>
    <scope>NUCLEOTIDE SEQUENCE [LARGE SCALE GENOMIC DNA]</scope>
    <source>
        <strain evidence="2 3">DSM 45169</strain>
    </source>
</reference>
<keyword evidence="1" id="KW-0472">Membrane</keyword>
<feature type="transmembrane region" description="Helical" evidence="1">
    <location>
        <begin position="12"/>
        <end position="41"/>
    </location>
</feature>
<comment type="caution">
    <text evidence="2">The sequence shown here is derived from an EMBL/GenBank/DDBJ whole genome shotgun (WGS) entry which is preliminary data.</text>
</comment>
<dbReference type="Proteomes" id="UP000241639">
    <property type="component" value="Unassembled WGS sequence"/>
</dbReference>
<accession>A0A2T4ZC19</accession>
<dbReference type="InterPro" id="IPR007401">
    <property type="entry name" value="DUF454"/>
</dbReference>
<keyword evidence="3" id="KW-1185">Reference proteome</keyword>
<dbReference type="AlphaFoldDB" id="A0A2T4ZC19"/>
<sequence>MAAKRLVSLTFGWALVIIGILGMVLPVIPGLPLIAIGLIFLSKSSPWAQQILEKLYARYPKLAEKTKKWRNHPR</sequence>
<organism evidence="2 3">
    <name type="scientific">Desmospora activa DSM 45169</name>
    <dbReference type="NCBI Taxonomy" id="1121389"/>
    <lineage>
        <taxon>Bacteria</taxon>
        <taxon>Bacillati</taxon>
        <taxon>Bacillota</taxon>
        <taxon>Bacilli</taxon>
        <taxon>Bacillales</taxon>
        <taxon>Thermoactinomycetaceae</taxon>
        <taxon>Desmospora</taxon>
    </lineage>
</organism>
<dbReference type="RefSeq" id="WP_170105356.1">
    <property type="nucleotide sequence ID" value="NZ_PZZP01000001.1"/>
</dbReference>
<gene>
    <name evidence="2" type="ORF">C8J48_2031</name>
</gene>
<keyword evidence="1 2" id="KW-0812">Transmembrane</keyword>
<protein>
    <submittedName>
        <fullName evidence="2">Putative transmembrane protein PGPGW</fullName>
    </submittedName>
</protein>
<evidence type="ECO:0000313" key="3">
    <source>
        <dbReference type="Proteomes" id="UP000241639"/>
    </source>
</evidence>